<organism evidence="1 2">
    <name type="scientific">Naasia aerilata</name>
    <dbReference type="NCBI Taxonomy" id="1162966"/>
    <lineage>
        <taxon>Bacteria</taxon>
        <taxon>Bacillati</taxon>
        <taxon>Actinomycetota</taxon>
        <taxon>Actinomycetes</taxon>
        <taxon>Micrococcales</taxon>
        <taxon>Microbacteriaceae</taxon>
        <taxon>Naasia</taxon>
    </lineage>
</organism>
<dbReference type="InterPro" id="IPR036162">
    <property type="entry name" value="Resolvase-like_N_sf"/>
</dbReference>
<dbReference type="Gene3D" id="3.40.50.1390">
    <property type="entry name" value="Resolvase, N-terminal catalytic domain"/>
    <property type="match status" value="1"/>
</dbReference>
<evidence type="ECO:0008006" key="3">
    <source>
        <dbReference type="Google" id="ProtNLM"/>
    </source>
</evidence>
<name>A0ABN6XJK4_9MICO</name>
<dbReference type="Proteomes" id="UP001321498">
    <property type="component" value="Chromosome"/>
</dbReference>
<proteinExistence type="predicted"/>
<reference evidence="2" key="1">
    <citation type="journal article" date="2019" name="Int. J. Syst. Evol. Microbiol.">
        <title>The Global Catalogue of Microorganisms (GCM) 10K type strain sequencing project: providing services to taxonomists for standard genome sequencing and annotation.</title>
        <authorList>
            <consortium name="The Broad Institute Genomics Platform"/>
            <consortium name="The Broad Institute Genome Sequencing Center for Infectious Disease"/>
            <person name="Wu L."/>
            <person name="Ma J."/>
        </authorList>
    </citation>
    <scope>NUCLEOTIDE SEQUENCE [LARGE SCALE GENOMIC DNA]</scope>
    <source>
        <strain evidence="2">NBRC 108725</strain>
    </source>
</reference>
<sequence>MNVVGYVRLFRASREESTPIVRQREVIARTAESRGWQLVGIEEDNDTSATRPGWTAPD</sequence>
<dbReference type="EMBL" id="AP027731">
    <property type="protein sequence ID" value="BDZ44283.1"/>
    <property type="molecule type" value="Genomic_DNA"/>
</dbReference>
<evidence type="ECO:0000313" key="2">
    <source>
        <dbReference type="Proteomes" id="UP001321498"/>
    </source>
</evidence>
<evidence type="ECO:0000313" key="1">
    <source>
        <dbReference type="EMBL" id="BDZ44283.1"/>
    </source>
</evidence>
<keyword evidence="2" id="KW-1185">Reference proteome</keyword>
<protein>
    <recommendedName>
        <fullName evidence="3">Resolvase/invertase-type recombinase catalytic domain-containing protein</fullName>
    </recommendedName>
</protein>
<dbReference type="RefSeq" id="WP_286277745.1">
    <property type="nucleotide sequence ID" value="NZ_AP027731.1"/>
</dbReference>
<gene>
    <name evidence="1" type="ORF">GCM10025866_01920</name>
</gene>
<accession>A0ABN6XJK4</accession>